<comment type="caution">
    <text evidence="1">The sequence shown here is derived from an EMBL/GenBank/DDBJ whole genome shotgun (WGS) entry which is preliminary data.</text>
</comment>
<evidence type="ECO:0000313" key="2">
    <source>
        <dbReference type="Proteomes" id="UP000186391"/>
    </source>
</evidence>
<keyword evidence="2" id="KW-1185">Reference proteome</keyword>
<dbReference type="RefSeq" id="WP_073555864.1">
    <property type="nucleotide sequence ID" value="NZ_MRCA01000005.1"/>
</dbReference>
<accession>A0A1U7GZT4</accession>
<name>A0A1U7GZT4_9CYAN</name>
<dbReference type="Pfam" id="PF19991">
    <property type="entry name" value="HMA_2"/>
    <property type="match status" value="1"/>
</dbReference>
<gene>
    <name evidence="1" type="ORF">NIES592_12115</name>
</gene>
<reference evidence="1 2" key="1">
    <citation type="submission" date="2016-11" db="EMBL/GenBank/DDBJ databases">
        <title>Draft Genome Sequences of Nine Cyanobacterial Strains from Diverse Habitats.</title>
        <authorList>
            <person name="Zhu T."/>
            <person name="Hou S."/>
            <person name="Lu X."/>
            <person name="Hess W.R."/>
        </authorList>
    </citation>
    <scope>NUCLEOTIDE SEQUENCE [LARGE SCALE GENOMIC DNA]</scope>
    <source>
        <strain evidence="1 2">NIES-592</strain>
    </source>
</reference>
<dbReference type="EMBL" id="MRCA01000005">
    <property type="protein sequence ID" value="OKH14052.1"/>
    <property type="molecule type" value="Genomic_DNA"/>
</dbReference>
<dbReference type="Proteomes" id="UP000186391">
    <property type="component" value="Unassembled WGS sequence"/>
</dbReference>
<evidence type="ECO:0000313" key="1">
    <source>
        <dbReference type="EMBL" id="OKH14052.1"/>
    </source>
</evidence>
<dbReference type="OrthoDB" id="514446at2"/>
<dbReference type="AlphaFoldDB" id="A0A1U7GZT4"/>
<organism evidence="1 2">
    <name type="scientific">Fischerella major NIES-592</name>
    <dbReference type="NCBI Taxonomy" id="210994"/>
    <lineage>
        <taxon>Bacteria</taxon>
        <taxon>Bacillati</taxon>
        <taxon>Cyanobacteriota</taxon>
        <taxon>Cyanophyceae</taxon>
        <taxon>Nostocales</taxon>
        <taxon>Hapalosiphonaceae</taxon>
        <taxon>Fischerella</taxon>
    </lineage>
</organism>
<protein>
    <submittedName>
        <fullName evidence="1">Uncharacterized protein</fullName>
    </submittedName>
</protein>
<sequence length="194" mass="21695">MWKNSNGSLIDMPRPMSEKIIKTRPKPILTKIVSNTPGRLRLRVAHSHRQKEEMQRLAKTLEANPSINDVRTNIHQGSITIQHNADDESFQNVLAALYDLGIIFADITAGKTEAAAGVSNSIVDLNQRVHDITNGLIDLRIIMPIGLASLSIRQLLTKGLQLETIPWYVLAWYAFDSFIKLHGNTSQTKSTTEE</sequence>
<proteinExistence type="predicted"/>